<dbReference type="AlphaFoldDB" id="A0A2R6S7A1"/>
<dbReference type="EMBL" id="MLYV02000002">
    <property type="protein sequence ID" value="PSS38133.1"/>
    <property type="molecule type" value="Genomic_DNA"/>
</dbReference>
<evidence type="ECO:0000313" key="1">
    <source>
        <dbReference type="EMBL" id="PSS38133.1"/>
    </source>
</evidence>
<protein>
    <submittedName>
        <fullName evidence="1">Uncharacterized protein</fullName>
    </submittedName>
</protein>
<gene>
    <name evidence="1" type="ORF">PHLCEN_2v40</name>
</gene>
<sequence length="131" mass="15103">MWTNIELAINFLLSIKQPLTVPNVLSAYIEVAGFRSTEDAVVAFEHALDKHPLPLNYEPQGTVYHRPFILEVDHIRRDYWKERLGDAANCTCDECGNPVLDHCLDVTVDYSVTLDYEKTHEQKSRGTRKRE</sequence>
<accession>A0A2R6S7A1</accession>
<reference evidence="1 2" key="1">
    <citation type="submission" date="2018-02" db="EMBL/GenBank/DDBJ databases">
        <title>Genome sequence of the basidiomycete white-rot fungus Phlebia centrifuga.</title>
        <authorList>
            <person name="Granchi Z."/>
            <person name="Peng M."/>
            <person name="de Vries R.P."/>
            <person name="Hilden K."/>
            <person name="Makela M.R."/>
            <person name="Grigoriev I."/>
            <person name="Riley R."/>
        </authorList>
    </citation>
    <scope>NUCLEOTIDE SEQUENCE [LARGE SCALE GENOMIC DNA]</scope>
    <source>
        <strain evidence="1 2">FBCC195</strain>
    </source>
</reference>
<proteinExistence type="predicted"/>
<comment type="caution">
    <text evidence="1">The sequence shown here is derived from an EMBL/GenBank/DDBJ whole genome shotgun (WGS) entry which is preliminary data.</text>
</comment>
<evidence type="ECO:0000313" key="2">
    <source>
        <dbReference type="Proteomes" id="UP000186601"/>
    </source>
</evidence>
<keyword evidence="2" id="KW-1185">Reference proteome</keyword>
<organism evidence="1 2">
    <name type="scientific">Hermanssonia centrifuga</name>
    <dbReference type="NCBI Taxonomy" id="98765"/>
    <lineage>
        <taxon>Eukaryota</taxon>
        <taxon>Fungi</taxon>
        <taxon>Dikarya</taxon>
        <taxon>Basidiomycota</taxon>
        <taxon>Agaricomycotina</taxon>
        <taxon>Agaricomycetes</taxon>
        <taxon>Polyporales</taxon>
        <taxon>Meruliaceae</taxon>
        <taxon>Hermanssonia</taxon>
    </lineage>
</organism>
<dbReference type="OrthoDB" id="2984821at2759"/>
<dbReference type="Proteomes" id="UP000186601">
    <property type="component" value="Unassembled WGS sequence"/>
</dbReference>
<name>A0A2R6S7A1_9APHY</name>